<dbReference type="RefSeq" id="WP_380915258.1">
    <property type="nucleotide sequence ID" value="NZ_JBHTLS010000135.1"/>
</dbReference>
<dbReference type="SMART" id="SM00867">
    <property type="entry name" value="YceI"/>
    <property type="match status" value="1"/>
</dbReference>
<proteinExistence type="predicted"/>
<protein>
    <submittedName>
        <fullName evidence="3">YceI family protein</fullName>
    </submittedName>
</protein>
<dbReference type="Pfam" id="PF04264">
    <property type="entry name" value="YceI"/>
    <property type="match status" value="1"/>
</dbReference>
<name>A0ABW3P7X1_9SPHN</name>
<dbReference type="Gene3D" id="2.40.128.110">
    <property type="entry name" value="Lipid/polyisoprenoid-binding, YceI-like"/>
    <property type="match status" value="1"/>
</dbReference>
<evidence type="ECO:0000313" key="3">
    <source>
        <dbReference type="EMBL" id="MFD1107584.1"/>
    </source>
</evidence>
<comment type="caution">
    <text evidence="3">The sequence shown here is derived from an EMBL/GenBank/DDBJ whole genome shotgun (WGS) entry which is preliminary data.</text>
</comment>
<dbReference type="InterPro" id="IPR007372">
    <property type="entry name" value="Lipid/polyisoprenoid-bd_YceI"/>
</dbReference>
<organism evidence="3 4">
    <name type="scientific">Sphingobium olei</name>
    <dbReference type="NCBI Taxonomy" id="420955"/>
    <lineage>
        <taxon>Bacteria</taxon>
        <taxon>Pseudomonadati</taxon>
        <taxon>Pseudomonadota</taxon>
        <taxon>Alphaproteobacteria</taxon>
        <taxon>Sphingomonadales</taxon>
        <taxon>Sphingomonadaceae</taxon>
        <taxon>Sphingobium</taxon>
    </lineage>
</organism>
<dbReference type="PANTHER" id="PTHR34406">
    <property type="entry name" value="PROTEIN YCEI"/>
    <property type="match status" value="1"/>
</dbReference>
<accession>A0ABW3P7X1</accession>
<dbReference type="EMBL" id="JBHTLS010000135">
    <property type="protein sequence ID" value="MFD1107584.1"/>
    <property type="molecule type" value="Genomic_DNA"/>
</dbReference>
<reference evidence="4" key="1">
    <citation type="journal article" date="2019" name="Int. J. Syst. Evol. Microbiol.">
        <title>The Global Catalogue of Microorganisms (GCM) 10K type strain sequencing project: providing services to taxonomists for standard genome sequencing and annotation.</title>
        <authorList>
            <consortium name="The Broad Institute Genomics Platform"/>
            <consortium name="The Broad Institute Genome Sequencing Center for Infectious Disease"/>
            <person name="Wu L."/>
            <person name="Ma J."/>
        </authorList>
    </citation>
    <scope>NUCLEOTIDE SEQUENCE [LARGE SCALE GENOMIC DNA]</scope>
    <source>
        <strain evidence="4">CCUG 54329</strain>
    </source>
</reference>
<dbReference type="InterPro" id="IPR036761">
    <property type="entry name" value="TTHA0802/YceI-like_sf"/>
</dbReference>
<sequence>MHMAARAATLIGVMLLAPAAASPALYPPGRYAVDAQSTSVHFHVKAVVGKYEGDFRAPTGAVTIDPARPDRAAIDISFPLESMTTGDGSTDAMLKGGSFFDMAQYPTVRFSAAEAPLVDLHGETKIDGELTMHGQTQPVTLTVHLVGVTPDEAPGLSTLHFTGTMAVERSRFGMGFGRPFVADKVDLAVDAIFRRS</sequence>
<feature type="domain" description="Lipid/polyisoprenoid-binding YceI-like" evidence="2">
    <location>
        <begin position="30"/>
        <end position="194"/>
    </location>
</feature>
<keyword evidence="4" id="KW-1185">Reference proteome</keyword>
<evidence type="ECO:0000259" key="2">
    <source>
        <dbReference type="SMART" id="SM00867"/>
    </source>
</evidence>
<dbReference type="PANTHER" id="PTHR34406:SF1">
    <property type="entry name" value="PROTEIN YCEI"/>
    <property type="match status" value="1"/>
</dbReference>
<keyword evidence="1" id="KW-0732">Signal</keyword>
<evidence type="ECO:0000256" key="1">
    <source>
        <dbReference type="SAM" id="SignalP"/>
    </source>
</evidence>
<feature type="signal peptide" evidence="1">
    <location>
        <begin position="1"/>
        <end position="19"/>
    </location>
</feature>
<dbReference type="SUPFAM" id="SSF101874">
    <property type="entry name" value="YceI-like"/>
    <property type="match status" value="1"/>
</dbReference>
<evidence type="ECO:0000313" key="4">
    <source>
        <dbReference type="Proteomes" id="UP001597203"/>
    </source>
</evidence>
<feature type="chain" id="PRO_5045261129" evidence="1">
    <location>
        <begin position="20"/>
        <end position="196"/>
    </location>
</feature>
<gene>
    <name evidence="3" type="ORF">ACFQ24_22170</name>
</gene>
<dbReference type="Proteomes" id="UP001597203">
    <property type="component" value="Unassembled WGS sequence"/>
</dbReference>